<dbReference type="SUPFAM" id="SSF51735">
    <property type="entry name" value="NAD(P)-binding Rossmann-fold domains"/>
    <property type="match status" value="1"/>
</dbReference>
<feature type="domain" description="Saccharopine dehydrogenase NADP binding" evidence="1">
    <location>
        <begin position="2"/>
        <end position="103"/>
    </location>
</feature>
<dbReference type="InterPro" id="IPR036291">
    <property type="entry name" value="NAD(P)-bd_dom_sf"/>
</dbReference>
<dbReference type="InterPro" id="IPR005097">
    <property type="entry name" value="Sacchrp_dh_NADP-bd"/>
</dbReference>
<dbReference type="AlphaFoldDB" id="I8RBH4"/>
<dbReference type="Pfam" id="PF03435">
    <property type="entry name" value="Sacchrp_dh_NADP"/>
    <property type="match status" value="1"/>
</dbReference>
<keyword evidence="3" id="KW-1185">Reference proteome</keyword>
<protein>
    <submittedName>
        <fullName evidence="2">Saccharopine dehydrogenase</fullName>
    </submittedName>
</protein>
<evidence type="ECO:0000313" key="3">
    <source>
        <dbReference type="Proteomes" id="UP000004324"/>
    </source>
</evidence>
<dbReference type="RefSeq" id="WP_007937347.1">
    <property type="nucleotide sequence ID" value="NZ_AKVJ01000066.1"/>
</dbReference>
<sequence length="363" mass="39244">MIGIIGGYGDVGLQAARMLKEWGKHPLRIGGRNPELAQTKLADEFPHAEWVKVDIEDEKSMKSFLHGCELIVNCAGPSHRIAARVAGMCLSMGCHHVDAGIDEALEMMRGTPQSTAVLYAAGATPGLSGLLPRWLATSFDKVDSMVYYTGALDRFTAAAAEDYLTGVAGKDNEPLAAWKNGARRSAALRRRPGTALPFFPREVALYPYFDAEAEFVATTLSLRDGEWYIAIDGEYVPPVLEEIRPLFLTDWKSAVKRLCTATELDAAGRQKYINFIIQLTGIKNGAGIIRTLVLQADRPSILTGSTAAAAGIAVLEGEIPFGVRPLAEIPDPAKVIARLGSTKYLSIIECSVDDLLQVVEGEI</sequence>
<dbReference type="OrthoDB" id="1221575at2"/>
<proteinExistence type="predicted"/>
<dbReference type="PANTHER" id="PTHR43781">
    <property type="entry name" value="SACCHAROPINE DEHYDROGENASE"/>
    <property type="match status" value="1"/>
</dbReference>
<name>I8RBH4_9FIRM</name>
<evidence type="ECO:0000313" key="2">
    <source>
        <dbReference type="EMBL" id="EIW16353.1"/>
    </source>
</evidence>
<organism evidence="2 3">
    <name type="scientific">Pelosinus fermentans B4</name>
    <dbReference type="NCBI Taxonomy" id="1149862"/>
    <lineage>
        <taxon>Bacteria</taxon>
        <taxon>Bacillati</taxon>
        <taxon>Bacillota</taxon>
        <taxon>Negativicutes</taxon>
        <taxon>Selenomonadales</taxon>
        <taxon>Sporomusaceae</taxon>
        <taxon>Pelosinus</taxon>
    </lineage>
</organism>
<dbReference type="PANTHER" id="PTHR43781:SF1">
    <property type="entry name" value="SACCHAROPINE DEHYDROGENASE"/>
    <property type="match status" value="1"/>
</dbReference>
<dbReference type="Gene3D" id="3.40.50.720">
    <property type="entry name" value="NAD(P)-binding Rossmann-like Domain"/>
    <property type="match status" value="1"/>
</dbReference>
<gene>
    <name evidence="2" type="ORF">FB4_0864</name>
</gene>
<comment type="caution">
    <text evidence="2">The sequence shown here is derived from an EMBL/GenBank/DDBJ whole genome shotgun (WGS) entry which is preliminary data.</text>
</comment>
<dbReference type="EMBL" id="AKVJ01000066">
    <property type="protein sequence ID" value="EIW16353.1"/>
    <property type="molecule type" value="Genomic_DNA"/>
</dbReference>
<reference evidence="2 3" key="1">
    <citation type="journal article" date="2012" name="J. Bacteriol.">
        <title>Draft Genome Sequences for Two Metal-Reducing Pelosinus fermentans Strains Isolated from a Cr(VI)-Contaminated Site and for Type Strain R7.</title>
        <authorList>
            <person name="Brown S.D."/>
            <person name="Podar M."/>
            <person name="Klingeman D.M."/>
            <person name="Johnson C.M."/>
            <person name="Yang Z.K."/>
            <person name="Utturkar S.M."/>
            <person name="Land M.L."/>
            <person name="Mosher J.J."/>
            <person name="Hurt R.A.Jr."/>
            <person name="Phelps T.J."/>
            <person name="Palumbo A.V."/>
            <person name="Arkin A.P."/>
            <person name="Hazen T.C."/>
            <person name="Elias D.A."/>
        </authorList>
    </citation>
    <scope>NUCLEOTIDE SEQUENCE [LARGE SCALE GENOMIC DNA]</scope>
    <source>
        <strain evidence="2 3">B4</strain>
    </source>
</reference>
<evidence type="ECO:0000259" key="1">
    <source>
        <dbReference type="Pfam" id="PF03435"/>
    </source>
</evidence>
<dbReference type="PATRIC" id="fig|1149862.3.peg.3867"/>
<dbReference type="Proteomes" id="UP000004324">
    <property type="component" value="Unassembled WGS sequence"/>
</dbReference>
<accession>I8RBH4</accession>